<feature type="compositionally biased region" description="Basic and acidic residues" evidence="1">
    <location>
        <begin position="1279"/>
        <end position="1293"/>
    </location>
</feature>
<dbReference type="OrthoDB" id="2687259at2759"/>
<dbReference type="STRING" id="71717.A0A4Y7RV91"/>
<feature type="compositionally biased region" description="Acidic residues" evidence="1">
    <location>
        <begin position="1217"/>
        <end position="1226"/>
    </location>
</feature>
<feature type="region of interest" description="Disordered" evidence="1">
    <location>
        <begin position="787"/>
        <end position="818"/>
    </location>
</feature>
<dbReference type="Proteomes" id="UP000298030">
    <property type="component" value="Unassembled WGS sequence"/>
</dbReference>
<feature type="region of interest" description="Disordered" evidence="1">
    <location>
        <begin position="52"/>
        <end position="73"/>
    </location>
</feature>
<feature type="compositionally biased region" description="Low complexity" evidence="1">
    <location>
        <begin position="52"/>
        <end position="67"/>
    </location>
</feature>
<organism evidence="2 3">
    <name type="scientific">Coprinellus micaceus</name>
    <name type="common">Glistening ink-cap mushroom</name>
    <name type="synonym">Coprinus micaceus</name>
    <dbReference type="NCBI Taxonomy" id="71717"/>
    <lineage>
        <taxon>Eukaryota</taxon>
        <taxon>Fungi</taxon>
        <taxon>Dikarya</taxon>
        <taxon>Basidiomycota</taxon>
        <taxon>Agaricomycotina</taxon>
        <taxon>Agaricomycetes</taxon>
        <taxon>Agaricomycetidae</taxon>
        <taxon>Agaricales</taxon>
        <taxon>Agaricineae</taxon>
        <taxon>Psathyrellaceae</taxon>
        <taxon>Coprinellus</taxon>
    </lineage>
</organism>
<gene>
    <name evidence="2" type="ORF">FA13DRAFT_1823627</name>
</gene>
<dbReference type="InterPro" id="IPR041078">
    <property type="entry name" value="Plavaka"/>
</dbReference>
<evidence type="ECO:0000313" key="2">
    <source>
        <dbReference type="EMBL" id="TEB12649.1"/>
    </source>
</evidence>
<feature type="region of interest" description="Disordered" evidence="1">
    <location>
        <begin position="1262"/>
        <end position="1325"/>
    </location>
</feature>
<keyword evidence="3" id="KW-1185">Reference proteome</keyword>
<evidence type="ECO:0000313" key="3">
    <source>
        <dbReference type="Proteomes" id="UP000298030"/>
    </source>
</evidence>
<feature type="region of interest" description="Disordered" evidence="1">
    <location>
        <begin position="120"/>
        <end position="159"/>
    </location>
</feature>
<protein>
    <submittedName>
        <fullName evidence="2">Uncharacterized protein</fullName>
    </submittedName>
</protein>
<feature type="compositionally biased region" description="Low complexity" evidence="1">
    <location>
        <begin position="125"/>
        <end position="147"/>
    </location>
</feature>
<feature type="region of interest" description="Disordered" evidence="1">
    <location>
        <begin position="1016"/>
        <end position="1041"/>
    </location>
</feature>
<dbReference type="Pfam" id="PF18759">
    <property type="entry name" value="Plavaka"/>
    <property type="match status" value="1"/>
</dbReference>
<feature type="region of interest" description="Disordered" evidence="1">
    <location>
        <begin position="903"/>
        <end position="930"/>
    </location>
</feature>
<accession>A0A4Y7RV91</accession>
<comment type="caution">
    <text evidence="2">The sequence shown here is derived from an EMBL/GenBank/DDBJ whole genome shotgun (WGS) entry which is preliminary data.</text>
</comment>
<feature type="compositionally biased region" description="Pro residues" evidence="1">
    <location>
        <begin position="148"/>
        <end position="158"/>
    </location>
</feature>
<feature type="compositionally biased region" description="Acidic residues" evidence="1">
    <location>
        <begin position="1264"/>
        <end position="1278"/>
    </location>
</feature>
<feature type="region of interest" description="Disordered" evidence="1">
    <location>
        <begin position="1205"/>
        <end position="1245"/>
    </location>
</feature>
<reference evidence="2 3" key="1">
    <citation type="journal article" date="2019" name="Nat. Ecol. Evol.">
        <title>Megaphylogeny resolves global patterns of mushroom evolution.</title>
        <authorList>
            <person name="Varga T."/>
            <person name="Krizsan K."/>
            <person name="Foldi C."/>
            <person name="Dima B."/>
            <person name="Sanchez-Garcia M."/>
            <person name="Sanchez-Ramirez S."/>
            <person name="Szollosi G.J."/>
            <person name="Szarkandi J.G."/>
            <person name="Papp V."/>
            <person name="Albert L."/>
            <person name="Andreopoulos W."/>
            <person name="Angelini C."/>
            <person name="Antonin V."/>
            <person name="Barry K.W."/>
            <person name="Bougher N.L."/>
            <person name="Buchanan P."/>
            <person name="Buyck B."/>
            <person name="Bense V."/>
            <person name="Catcheside P."/>
            <person name="Chovatia M."/>
            <person name="Cooper J."/>
            <person name="Damon W."/>
            <person name="Desjardin D."/>
            <person name="Finy P."/>
            <person name="Geml J."/>
            <person name="Haridas S."/>
            <person name="Hughes K."/>
            <person name="Justo A."/>
            <person name="Karasinski D."/>
            <person name="Kautmanova I."/>
            <person name="Kiss B."/>
            <person name="Kocsube S."/>
            <person name="Kotiranta H."/>
            <person name="LaButti K.M."/>
            <person name="Lechner B.E."/>
            <person name="Liimatainen K."/>
            <person name="Lipzen A."/>
            <person name="Lukacs Z."/>
            <person name="Mihaltcheva S."/>
            <person name="Morgado L.N."/>
            <person name="Niskanen T."/>
            <person name="Noordeloos M.E."/>
            <person name="Ohm R.A."/>
            <person name="Ortiz-Santana B."/>
            <person name="Ovrebo C."/>
            <person name="Racz N."/>
            <person name="Riley R."/>
            <person name="Savchenko A."/>
            <person name="Shiryaev A."/>
            <person name="Soop K."/>
            <person name="Spirin V."/>
            <person name="Szebenyi C."/>
            <person name="Tomsovsky M."/>
            <person name="Tulloss R.E."/>
            <person name="Uehling J."/>
            <person name="Grigoriev I.V."/>
            <person name="Vagvolgyi C."/>
            <person name="Papp T."/>
            <person name="Martin F.M."/>
            <person name="Miettinen O."/>
            <person name="Hibbett D.S."/>
            <person name="Nagy L.G."/>
        </authorList>
    </citation>
    <scope>NUCLEOTIDE SEQUENCE [LARGE SCALE GENOMIC DNA]</scope>
    <source>
        <strain evidence="2 3">FP101781</strain>
    </source>
</reference>
<name>A0A4Y7RV91_COPMI</name>
<dbReference type="EMBL" id="QPFP01000430">
    <property type="protein sequence ID" value="TEB12649.1"/>
    <property type="molecule type" value="Genomic_DNA"/>
</dbReference>
<proteinExistence type="predicted"/>
<sequence>MSHLCPAPGCKESHPTAHGLADHTATCPLYTTEQSRIFTGVRTRRQALYRSAPVGGTSSASAAGSSARGEEDTMDVDNDAQENWEAVKEQIPREVIPPPRPALRRSTRRVPRKVNDIIPPIRSKASAPTTTAPAPRQATPPLTTPASPTAPLPAPPCPSLTKTATNRFGLYKVWRQYPFASPPPQDDGFVSDIPTFTKPDVDETSAWWKGFGRLRDGFLKGMTVDTVCGPFLSSSVFRLVQYYYATISDRSVQGFNHFVWHVLKAKDFHIEDVPDDFNLRRECNRLDEYKEATTTTPFMHSSCWHETTVDFAISCERQKLDSEDQAPRLKVDGVLHRKLIEVIKTAFEGPDSATYQYTPTQTYWKLTNDSRNERVYSEVYNSDAFWQEHERVNDAEMRKPGHPDMPTVVAALMFYSDGTHLTNFGTAALWPFYVFFGNQSKYEHGKPSCYAAHHLAYIPTLPADLQEKYKALFENSQGATAPTITHLKRELMQAIWRMLLQDEEFMEAYRNGIVIKCFDGITHRIFPRLFTYSADYPEKVLLASIRPLARCGCPTCFTEKKSFHELGTKGDEEHRKKAHVDDEAYRERINNAHTQIFREDIGVTGERVEAILESRSEVPVRNAFSEALSRFGFNFYTMFIPDLLHEFEIGVWKAIFAHLIRILHAAPGNLAQILNECYRMVPTYGRATIRRFSNNASAMKKLAAWDFEDLLQCSLPVFEDLLPAPYNTVVLDMLFVLCLWHAYGKLRLHTTSTTSTFVLITRALGMSVRKFRSKVCSQFSTRNLPTEEAAAIRRRQRQKAAKGDTQETTTPKKSRKSKVRDLNLTTFKFHNLGHYIPAIRQFGTTDNFSTQTGEQEHRRLKQFYVHTNKMRAFGRQIARHYRRQRLLKAISVRYNLASMMSAKKRSVRKAQNPPTIPNSEADPLPAGSPEAHYQISQNSNFPLNILAFLNKHDGDPALINFYDDLCSHILARLTLPQQERSDAEFSQDDLARIVFDKGLMYRHKVLRSNYTTYDMQREQDSTNPNSTHTDLMFHSHEDPDPGSGLKPHPYWYGRLCGVYHADITLLNTNGKPELKQKVDFLWVRWFGRITRDEKGNPVQGLEEGRLQRCGFIDTDIEDSGAFGFVDPNDAIRSVHMIPAFAHKWTTEYMGPAIARHEREKDEDWVYYDVNCFSDRDMLMRFCGGGPGHGVPVGEYPLQPNRLYAKKHKSTTSQPSSEDVEMGEVSDAESNADCGDSTAPSGEAVNDEENLALEMEDFEYRDLELVADSDDKDGSEEGEGGDKVDDILNARGDHDVDDDDNLGPEGADDDGLFDGDAAHLGYGEYN</sequence>
<evidence type="ECO:0000256" key="1">
    <source>
        <dbReference type="SAM" id="MobiDB-lite"/>
    </source>
</evidence>
<feature type="compositionally biased region" description="Acidic residues" evidence="1">
    <location>
        <begin position="1294"/>
        <end position="1312"/>
    </location>
</feature>